<keyword evidence="3" id="KW-1185">Reference proteome</keyword>
<dbReference type="AlphaFoldDB" id="A0A3N1H0L5"/>
<gene>
    <name evidence="2" type="ORF">EDD40_1269</name>
</gene>
<name>A0A3N1H0L5_9PSEU</name>
<accession>A0A3N1H0L5</accession>
<evidence type="ECO:0008006" key="4">
    <source>
        <dbReference type="Google" id="ProtNLM"/>
    </source>
</evidence>
<dbReference type="RefSeq" id="WP_123742059.1">
    <property type="nucleotide sequence ID" value="NZ_RJKM01000001.1"/>
</dbReference>
<dbReference type="EMBL" id="RJKM01000001">
    <property type="protein sequence ID" value="ROP36009.1"/>
    <property type="molecule type" value="Genomic_DNA"/>
</dbReference>
<dbReference type="Proteomes" id="UP000268727">
    <property type="component" value="Unassembled WGS sequence"/>
</dbReference>
<comment type="caution">
    <text evidence="2">The sequence shown here is derived from an EMBL/GenBank/DDBJ whole genome shotgun (WGS) entry which is preliminary data.</text>
</comment>
<protein>
    <recommendedName>
        <fullName evidence="4">Ig-like domain-containing protein</fullName>
    </recommendedName>
</protein>
<proteinExistence type="predicted"/>
<feature type="signal peptide" evidence="1">
    <location>
        <begin position="1"/>
        <end position="28"/>
    </location>
</feature>
<evidence type="ECO:0000256" key="1">
    <source>
        <dbReference type="SAM" id="SignalP"/>
    </source>
</evidence>
<evidence type="ECO:0000313" key="3">
    <source>
        <dbReference type="Proteomes" id="UP000268727"/>
    </source>
</evidence>
<organism evidence="2 3">
    <name type="scientific">Saccharothrix texasensis</name>
    <dbReference type="NCBI Taxonomy" id="103734"/>
    <lineage>
        <taxon>Bacteria</taxon>
        <taxon>Bacillati</taxon>
        <taxon>Actinomycetota</taxon>
        <taxon>Actinomycetes</taxon>
        <taxon>Pseudonocardiales</taxon>
        <taxon>Pseudonocardiaceae</taxon>
        <taxon>Saccharothrix</taxon>
    </lineage>
</organism>
<feature type="chain" id="PRO_5018244597" description="Ig-like domain-containing protein" evidence="1">
    <location>
        <begin position="29"/>
        <end position="180"/>
    </location>
</feature>
<reference evidence="2 3" key="1">
    <citation type="submission" date="2018-11" db="EMBL/GenBank/DDBJ databases">
        <title>Sequencing the genomes of 1000 actinobacteria strains.</title>
        <authorList>
            <person name="Klenk H.-P."/>
        </authorList>
    </citation>
    <scope>NUCLEOTIDE SEQUENCE [LARGE SCALE GENOMIC DNA]</scope>
    <source>
        <strain evidence="2 3">DSM 44231</strain>
    </source>
</reference>
<sequence length="180" mass="17952">MSRVASFFAAVLITVASVPLVATGTAGAAGLDLTCTPPSSASLLFDPPATNSPQNMTLTVSRQYGPCVSATHPDITSGRSTATGATTGATCLSLLGANALTITITWNTGQTSVLSGNNVSSLSGVTLTVVTTGTVTSGVFAGATFVHTIVYPSTNILLCNLGLGSLSGLYGQVVLEIITP</sequence>
<dbReference type="OrthoDB" id="3690616at2"/>
<keyword evidence="1" id="KW-0732">Signal</keyword>
<evidence type="ECO:0000313" key="2">
    <source>
        <dbReference type="EMBL" id="ROP36009.1"/>
    </source>
</evidence>